<feature type="domain" description="RING-type" evidence="2">
    <location>
        <begin position="60"/>
        <end position="104"/>
    </location>
</feature>
<keyword evidence="4" id="KW-1185">Reference proteome</keyword>
<name>K0T446_THAOC</name>
<comment type="caution">
    <text evidence="3">The sequence shown here is derived from an EMBL/GenBank/DDBJ whole genome shotgun (WGS) entry which is preliminary data.</text>
</comment>
<dbReference type="AlphaFoldDB" id="K0T446"/>
<dbReference type="SUPFAM" id="SSF57850">
    <property type="entry name" value="RING/U-box"/>
    <property type="match status" value="1"/>
</dbReference>
<keyword evidence="1" id="KW-0863">Zinc-finger</keyword>
<evidence type="ECO:0000313" key="4">
    <source>
        <dbReference type="Proteomes" id="UP000266841"/>
    </source>
</evidence>
<dbReference type="InterPro" id="IPR013083">
    <property type="entry name" value="Znf_RING/FYVE/PHD"/>
</dbReference>
<feature type="non-terminal residue" evidence="3">
    <location>
        <position position="1"/>
    </location>
</feature>
<dbReference type="Proteomes" id="UP000266841">
    <property type="component" value="Unassembled WGS sequence"/>
</dbReference>
<dbReference type="GO" id="GO:0008270">
    <property type="term" value="F:zinc ion binding"/>
    <property type="evidence" value="ECO:0007669"/>
    <property type="project" value="UniProtKB-KW"/>
</dbReference>
<dbReference type="OrthoDB" id="774873at2759"/>
<proteinExistence type="predicted"/>
<evidence type="ECO:0000313" key="3">
    <source>
        <dbReference type="EMBL" id="EJK65122.1"/>
    </source>
</evidence>
<accession>K0T446</accession>
<keyword evidence="1" id="KW-0479">Metal-binding</keyword>
<dbReference type="Gene3D" id="3.30.40.10">
    <property type="entry name" value="Zinc/RING finger domain, C3HC4 (zinc finger)"/>
    <property type="match status" value="1"/>
</dbReference>
<organism evidence="3 4">
    <name type="scientific">Thalassiosira oceanica</name>
    <name type="common">Marine diatom</name>
    <dbReference type="NCBI Taxonomy" id="159749"/>
    <lineage>
        <taxon>Eukaryota</taxon>
        <taxon>Sar</taxon>
        <taxon>Stramenopiles</taxon>
        <taxon>Ochrophyta</taxon>
        <taxon>Bacillariophyta</taxon>
        <taxon>Coscinodiscophyceae</taxon>
        <taxon>Thalassiosirophycidae</taxon>
        <taxon>Thalassiosirales</taxon>
        <taxon>Thalassiosiraceae</taxon>
        <taxon>Thalassiosira</taxon>
    </lineage>
</organism>
<protein>
    <recommendedName>
        <fullName evidence="2">RING-type domain-containing protein</fullName>
    </recommendedName>
</protein>
<evidence type="ECO:0000256" key="1">
    <source>
        <dbReference type="PROSITE-ProRule" id="PRU00175"/>
    </source>
</evidence>
<dbReference type="PROSITE" id="PS50089">
    <property type="entry name" value="ZF_RING_2"/>
    <property type="match status" value="1"/>
</dbReference>
<dbReference type="InterPro" id="IPR001841">
    <property type="entry name" value="Znf_RING"/>
</dbReference>
<sequence>ALPTECLRYGAKRALRAAGRLIQCGAEGTEELTAVCGVPGWGNKLVLMKKGRTRSEGDDCPICQLPIPLDFKRSEMRLCCMKKVCKGCVLAARKRGMRDCPFCRTSTPKTHNQVLAPSPCHDKKAGGR</sequence>
<reference evidence="3 4" key="1">
    <citation type="journal article" date="2012" name="Genome Biol.">
        <title>Genome and low-iron response of an oceanic diatom adapted to chronic iron limitation.</title>
        <authorList>
            <person name="Lommer M."/>
            <person name="Specht M."/>
            <person name="Roy A.S."/>
            <person name="Kraemer L."/>
            <person name="Andreson R."/>
            <person name="Gutowska M.A."/>
            <person name="Wolf J."/>
            <person name="Bergner S.V."/>
            <person name="Schilhabel M.B."/>
            <person name="Klostermeier U.C."/>
            <person name="Beiko R.G."/>
            <person name="Rosenstiel P."/>
            <person name="Hippler M."/>
            <person name="Laroche J."/>
        </authorList>
    </citation>
    <scope>NUCLEOTIDE SEQUENCE [LARGE SCALE GENOMIC DNA]</scope>
    <source>
        <strain evidence="3 4">CCMP1005</strain>
    </source>
</reference>
<gene>
    <name evidence="3" type="ORF">THAOC_14060</name>
</gene>
<keyword evidence="1" id="KW-0862">Zinc</keyword>
<evidence type="ECO:0000259" key="2">
    <source>
        <dbReference type="PROSITE" id="PS50089"/>
    </source>
</evidence>
<dbReference type="EMBL" id="AGNL01016352">
    <property type="protein sequence ID" value="EJK65122.1"/>
    <property type="molecule type" value="Genomic_DNA"/>
</dbReference>